<accession>A0A438LXJ0</accession>
<comment type="caution">
    <text evidence="3">The sequence shown here is derived from an EMBL/GenBank/DDBJ whole genome shotgun (WGS) entry which is preliminary data.</text>
</comment>
<dbReference type="PANTHER" id="PTHR37031:SF2">
    <property type="entry name" value="PHOD-LIKE PHOSPHATASE METALLOPHOSPHATASE DOMAIN-CONTAINING PROTEIN"/>
    <property type="match status" value="1"/>
</dbReference>
<sequence>MPALVVGPMLRHVGADSASIWVESAEPCTVTVEAGGRAYRSPTFTVHGHHYAIVDLVELSQDIPSYSVSLGGEQVWPLAGRPPSRIRLLPPEGARRLAFGSCRTSVPHDAAHVRTQGEDVLRSYGRHLADSGDEEWPDLLLLLGDQVYADSPSPEMLAYIRARRSTEPQGEIADFEEYAELYRQAWSDPEIRWLLSTVPTAMIFDDHDLRDDWNTSQPWREEMARTSWWRRRVVAGLGAYWVYQHLGNLSPAERAADPLLRTLLDLGGRDGGDVLDAFAEKADAEPSSSRWSYARDLGPARLIMVDTRCARQLTPGARRMLDPAEQAWLEEQVAAPAERLIIGSSIPFLLPEGVHGVQSWNEALCDGAWGPVVRRWSEKFRQAIDLEHWAAFRRSFDDLSRLFIGLGKPVLILSGDVHFSYLATADRGTVHQVVCSPIRNPLSPMLRWANVVAQFSIATMVGGLLARLARVPRPPFRWRITKGPWFQNAIATLTLPDEVTWYDSKGEVLRQIDSVRLR</sequence>
<dbReference type="CDD" id="cd07389">
    <property type="entry name" value="MPP_PhoD"/>
    <property type="match status" value="1"/>
</dbReference>
<dbReference type="InterPro" id="IPR018946">
    <property type="entry name" value="PhoD-like_MPP"/>
</dbReference>
<reference evidence="3 4" key="1">
    <citation type="submission" date="2019-01" db="EMBL/GenBank/DDBJ databases">
        <title>Sequencing the genomes of 1000 actinobacteria strains.</title>
        <authorList>
            <person name="Klenk H.-P."/>
        </authorList>
    </citation>
    <scope>NUCLEOTIDE SEQUENCE [LARGE SCALE GENOMIC DNA]</scope>
    <source>
        <strain evidence="3 4">DSM 43925</strain>
    </source>
</reference>
<dbReference type="Pfam" id="PF09423">
    <property type="entry name" value="PhoD"/>
    <property type="match status" value="1"/>
</dbReference>
<dbReference type="Proteomes" id="UP000284824">
    <property type="component" value="Unassembled WGS sequence"/>
</dbReference>
<dbReference type="Gene3D" id="3.60.21.70">
    <property type="entry name" value="PhoD-like phosphatase"/>
    <property type="match status" value="1"/>
</dbReference>
<evidence type="ECO:0000259" key="2">
    <source>
        <dbReference type="Pfam" id="PF25077"/>
    </source>
</evidence>
<keyword evidence="4" id="KW-1185">Reference proteome</keyword>
<dbReference type="InterPro" id="IPR029052">
    <property type="entry name" value="Metallo-depent_PP-like"/>
</dbReference>
<organism evidence="3 4">
    <name type="scientific">Nonomuraea polychroma</name>
    <dbReference type="NCBI Taxonomy" id="46176"/>
    <lineage>
        <taxon>Bacteria</taxon>
        <taxon>Bacillati</taxon>
        <taxon>Actinomycetota</taxon>
        <taxon>Actinomycetes</taxon>
        <taxon>Streptosporangiales</taxon>
        <taxon>Streptosporangiaceae</taxon>
        <taxon>Nonomuraea</taxon>
    </lineage>
</organism>
<gene>
    <name evidence="3" type="ORF">EDD27_0537</name>
</gene>
<dbReference type="EMBL" id="SAUN01000001">
    <property type="protein sequence ID" value="RVX38244.1"/>
    <property type="molecule type" value="Genomic_DNA"/>
</dbReference>
<feature type="domain" description="DUF7800" evidence="2">
    <location>
        <begin position="1"/>
        <end position="82"/>
    </location>
</feature>
<dbReference type="SUPFAM" id="SSF56300">
    <property type="entry name" value="Metallo-dependent phosphatases"/>
    <property type="match status" value="1"/>
</dbReference>
<dbReference type="AlphaFoldDB" id="A0A438LXJ0"/>
<dbReference type="PANTHER" id="PTHR37031">
    <property type="entry name" value="METALLOPHOSPHATASE BINDING DOMAIN PROTEIN"/>
    <property type="match status" value="1"/>
</dbReference>
<dbReference type="Pfam" id="PF25077">
    <property type="entry name" value="DUF7800"/>
    <property type="match status" value="1"/>
</dbReference>
<name>A0A438LXJ0_9ACTN</name>
<proteinExistence type="predicted"/>
<dbReference type="InterPro" id="IPR056702">
    <property type="entry name" value="DUF7800"/>
</dbReference>
<protein>
    <submittedName>
        <fullName evidence="3">PhoD-like phosphatase</fullName>
    </submittedName>
</protein>
<dbReference type="InterPro" id="IPR038607">
    <property type="entry name" value="PhoD-like_sf"/>
</dbReference>
<evidence type="ECO:0000259" key="1">
    <source>
        <dbReference type="Pfam" id="PF09423"/>
    </source>
</evidence>
<evidence type="ECO:0000313" key="3">
    <source>
        <dbReference type="EMBL" id="RVX38244.1"/>
    </source>
</evidence>
<feature type="domain" description="PhoD-like phosphatase metallophosphatase" evidence="1">
    <location>
        <begin position="135"/>
        <end position="425"/>
    </location>
</feature>
<evidence type="ECO:0000313" key="4">
    <source>
        <dbReference type="Proteomes" id="UP000284824"/>
    </source>
</evidence>